<dbReference type="PANTHER" id="PTHR31528:SF3">
    <property type="entry name" value="THIAMINE BIOSYNTHESIS PROTEIN HI_0357-RELATED"/>
    <property type="match status" value="1"/>
</dbReference>
<organism evidence="3 4">
    <name type="scientific">Parasporobacterium paucivorans DSM 15970</name>
    <dbReference type="NCBI Taxonomy" id="1122934"/>
    <lineage>
        <taxon>Bacteria</taxon>
        <taxon>Bacillati</taxon>
        <taxon>Bacillota</taxon>
        <taxon>Clostridia</taxon>
        <taxon>Lachnospirales</taxon>
        <taxon>Lachnospiraceae</taxon>
        <taxon>Parasporobacterium</taxon>
    </lineage>
</organism>
<feature type="chain" id="PRO_5039559863" evidence="1">
    <location>
        <begin position="23"/>
        <end position="333"/>
    </location>
</feature>
<dbReference type="GO" id="GO:0009228">
    <property type="term" value="P:thiamine biosynthetic process"/>
    <property type="evidence" value="ECO:0007669"/>
    <property type="project" value="InterPro"/>
</dbReference>
<evidence type="ECO:0000313" key="3">
    <source>
        <dbReference type="EMBL" id="SHJ64240.1"/>
    </source>
</evidence>
<protein>
    <submittedName>
        <fullName evidence="3">ABC-type nitrate/sulfonate/bicarbonate transport system, substrate-binding protein</fullName>
    </submittedName>
</protein>
<evidence type="ECO:0000259" key="2">
    <source>
        <dbReference type="Pfam" id="PF09084"/>
    </source>
</evidence>
<dbReference type="Pfam" id="PF09084">
    <property type="entry name" value="NMT1"/>
    <property type="match status" value="1"/>
</dbReference>
<dbReference type="PROSITE" id="PS51257">
    <property type="entry name" value="PROKAR_LIPOPROTEIN"/>
    <property type="match status" value="1"/>
</dbReference>
<reference evidence="3 4" key="1">
    <citation type="submission" date="2016-11" db="EMBL/GenBank/DDBJ databases">
        <authorList>
            <person name="Jaros S."/>
            <person name="Januszkiewicz K."/>
            <person name="Wedrychowicz H."/>
        </authorList>
    </citation>
    <scope>NUCLEOTIDE SEQUENCE [LARGE SCALE GENOMIC DNA]</scope>
    <source>
        <strain evidence="3 4">DSM 15970</strain>
    </source>
</reference>
<feature type="domain" description="SsuA/THI5-like" evidence="2">
    <location>
        <begin position="46"/>
        <end position="261"/>
    </location>
</feature>
<dbReference type="EMBL" id="FQYT01000030">
    <property type="protein sequence ID" value="SHJ64240.1"/>
    <property type="molecule type" value="Genomic_DNA"/>
</dbReference>
<gene>
    <name evidence="3" type="ORF">SAMN02745691_02299</name>
</gene>
<dbReference type="Proteomes" id="UP000184342">
    <property type="component" value="Unassembled WGS sequence"/>
</dbReference>
<keyword evidence="4" id="KW-1185">Reference proteome</keyword>
<proteinExistence type="predicted"/>
<feature type="signal peptide" evidence="1">
    <location>
        <begin position="1"/>
        <end position="22"/>
    </location>
</feature>
<dbReference type="PANTHER" id="PTHR31528">
    <property type="entry name" value="4-AMINO-5-HYDROXYMETHYL-2-METHYLPYRIMIDINE PHOSPHATE SYNTHASE THI11-RELATED"/>
    <property type="match status" value="1"/>
</dbReference>
<dbReference type="InterPro" id="IPR015168">
    <property type="entry name" value="SsuA/THI5"/>
</dbReference>
<accession>A0A1M6KZ75</accession>
<dbReference type="SUPFAM" id="SSF53850">
    <property type="entry name" value="Periplasmic binding protein-like II"/>
    <property type="match status" value="1"/>
</dbReference>
<name>A0A1M6KZ75_9FIRM</name>
<dbReference type="Gene3D" id="3.40.190.10">
    <property type="entry name" value="Periplasmic binding protein-like II"/>
    <property type="match status" value="2"/>
</dbReference>
<dbReference type="OrthoDB" id="9815602at2"/>
<dbReference type="RefSeq" id="WP_073994553.1">
    <property type="nucleotide sequence ID" value="NZ_FQYT01000030.1"/>
</dbReference>
<dbReference type="AlphaFoldDB" id="A0A1M6KZ75"/>
<keyword evidence="1" id="KW-0732">Signal</keyword>
<dbReference type="InterPro" id="IPR027939">
    <property type="entry name" value="NMT1/THI5"/>
</dbReference>
<dbReference type="STRING" id="1122934.SAMN02745691_02299"/>
<evidence type="ECO:0000313" key="4">
    <source>
        <dbReference type="Proteomes" id="UP000184342"/>
    </source>
</evidence>
<sequence>MKRRLCAILAVLMALSVSTLSACSTEKNEDQTANEKVRIVLDWTPNTNHTGLYVAQAKGYFAEQGIDVEIMQPPEGGAETLVGGGGAEFGISFQDSLAPNFASDNPMPVTAVAAIIQHNTSGILSLKDKGIDTPAKMAGHSYATWDMPVEKAIIKKIVEEDGGKFADIEMIPSTVTDVITALKTDVDSVWVFYAWDGIAAKVKGEETNYLNFADYGKELDYYSPVIIVNDDYAKNNPDTVKKTLKAIQQGYQFSIDNPEEAAQILLDAAPELDPAIVKESQKWLADQYTADAEKWGYFDQSRWDAFYGWLFENKLIDKKIPAGTGFTNEYLPE</sequence>
<evidence type="ECO:0000256" key="1">
    <source>
        <dbReference type="SAM" id="SignalP"/>
    </source>
</evidence>